<feature type="region of interest" description="Disordered" evidence="1">
    <location>
        <begin position="185"/>
        <end position="217"/>
    </location>
</feature>
<dbReference type="InterPro" id="IPR023286">
    <property type="entry name" value="ABATE_dom_sf"/>
</dbReference>
<evidence type="ECO:0000313" key="3">
    <source>
        <dbReference type="EMBL" id="BCZ21557.1"/>
    </source>
</evidence>
<dbReference type="Pfam" id="PF11706">
    <property type="entry name" value="zf-CGNR"/>
    <property type="match status" value="1"/>
</dbReference>
<dbReference type="EMBL" id="AP024828">
    <property type="protein sequence ID" value="BCZ21557.1"/>
    <property type="molecule type" value="Genomic_DNA"/>
</dbReference>
<gene>
    <name evidence="3" type="ORF">MTY59_14120</name>
</gene>
<accession>A0ABM7SK79</accession>
<evidence type="ECO:0000256" key="1">
    <source>
        <dbReference type="SAM" id="MobiDB-lite"/>
    </source>
</evidence>
<protein>
    <recommendedName>
        <fullName evidence="2">Zinc finger CGNR domain-containing protein</fullName>
    </recommendedName>
</protein>
<dbReference type="Gene3D" id="1.10.3300.10">
    <property type="entry name" value="Jann2411-like domain"/>
    <property type="match status" value="1"/>
</dbReference>
<dbReference type="PANTHER" id="PTHR35525:SF3">
    <property type="entry name" value="BLL6575 PROTEIN"/>
    <property type="match status" value="1"/>
</dbReference>
<feature type="domain" description="Zinc finger CGNR" evidence="2">
    <location>
        <begin position="145"/>
        <end position="188"/>
    </location>
</feature>
<dbReference type="SUPFAM" id="SSF160904">
    <property type="entry name" value="Jann2411-like"/>
    <property type="match status" value="1"/>
</dbReference>
<sequence length="217" mass="23026">MSCPWVASQRYGCAAAPGSLALVQDFLNTRAIDGYGPDLLADPKLAADWAAAAVRAWSAGRGADLRPPELGEADLARLRAVRAAVERLVDGEPPSGRGPGGVAARFALAGSGEVRLDPAGSGWRWLASALWGEILLSQHAGTWRRIKRCQNHRCGSAFYDRSKNNSGVWHDVKTCGNAVNLRASRARRRERDRAAASGVSPAQAVPVVEPPSDAGPR</sequence>
<evidence type="ECO:0000259" key="2">
    <source>
        <dbReference type="Pfam" id="PF11706"/>
    </source>
</evidence>
<dbReference type="Proteomes" id="UP000826012">
    <property type="component" value="Chromosome"/>
</dbReference>
<reference evidence="3 4" key="2">
    <citation type="submission" date="2021-07" db="EMBL/GenBank/DDBJ databases">
        <authorList>
            <person name="Matsumoto Y."/>
            <person name="Motooka D."/>
            <person name="Nakamura S."/>
        </authorList>
    </citation>
    <scope>NUCLEOTIDE SEQUENCE [LARGE SCALE GENOMIC DNA]</scope>
    <source>
        <strain evidence="3 4">TY59</strain>
    </source>
</reference>
<organism evidence="3 4">
    <name type="scientific">Mycobacterium senriense</name>
    <dbReference type="NCBI Taxonomy" id="2775496"/>
    <lineage>
        <taxon>Bacteria</taxon>
        <taxon>Bacillati</taxon>
        <taxon>Actinomycetota</taxon>
        <taxon>Actinomycetes</taxon>
        <taxon>Mycobacteriales</taxon>
        <taxon>Mycobacteriaceae</taxon>
        <taxon>Mycobacterium</taxon>
        <taxon>Mycobacterium avium complex (MAC)</taxon>
    </lineage>
</organism>
<reference evidence="3 4" key="1">
    <citation type="submission" date="2021-07" db="EMBL/GenBank/DDBJ databases">
        <title>Complete genome sequence of nontuberculous Mycobacterium sp. TY59.</title>
        <authorList>
            <person name="Fukushima K."/>
        </authorList>
    </citation>
    <scope>NUCLEOTIDE SEQUENCE [LARGE SCALE GENOMIC DNA]</scope>
    <source>
        <strain evidence="3 4">TY59</strain>
    </source>
</reference>
<dbReference type="InterPro" id="IPR010852">
    <property type="entry name" value="ABATE"/>
</dbReference>
<name>A0ABM7SK79_9MYCO</name>
<keyword evidence="4" id="KW-1185">Reference proteome</keyword>
<proteinExistence type="predicted"/>
<dbReference type="InterPro" id="IPR021005">
    <property type="entry name" value="Znf_CGNR"/>
</dbReference>
<dbReference type="PANTHER" id="PTHR35525">
    <property type="entry name" value="BLL6575 PROTEIN"/>
    <property type="match status" value="1"/>
</dbReference>
<evidence type="ECO:0000313" key="4">
    <source>
        <dbReference type="Proteomes" id="UP000826012"/>
    </source>
</evidence>